<dbReference type="PANTHER" id="PTHR43553">
    <property type="entry name" value="HEAVY METAL TRANSPORTER"/>
    <property type="match status" value="1"/>
</dbReference>
<dbReference type="Gene3D" id="3.40.50.300">
    <property type="entry name" value="P-loop containing nucleotide triphosphate hydrolases"/>
    <property type="match status" value="1"/>
</dbReference>
<dbReference type="RefSeq" id="WP_091539040.1">
    <property type="nucleotide sequence ID" value="NZ_FMUS01000001.1"/>
</dbReference>
<evidence type="ECO:0000259" key="9">
    <source>
        <dbReference type="PROSITE" id="PS50893"/>
    </source>
</evidence>
<dbReference type="Proteomes" id="UP000198636">
    <property type="component" value="Unassembled WGS sequence"/>
</dbReference>
<dbReference type="PROSITE" id="PS00211">
    <property type="entry name" value="ABC_TRANSPORTER_1"/>
    <property type="match status" value="1"/>
</dbReference>
<dbReference type="GO" id="GO:0042626">
    <property type="term" value="F:ATPase-coupled transmembrane transporter activity"/>
    <property type="evidence" value="ECO:0007669"/>
    <property type="project" value="TreeGrafter"/>
</dbReference>
<keyword evidence="8" id="KW-0472">Membrane</keyword>
<organism evidence="10 11">
    <name type="scientific">Alkaliphilus peptidifermentans DSM 18978</name>
    <dbReference type="NCBI Taxonomy" id="1120976"/>
    <lineage>
        <taxon>Bacteria</taxon>
        <taxon>Bacillati</taxon>
        <taxon>Bacillota</taxon>
        <taxon>Clostridia</taxon>
        <taxon>Peptostreptococcales</taxon>
        <taxon>Natronincolaceae</taxon>
        <taxon>Alkaliphilus</taxon>
    </lineage>
</organism>
<dbReference type="Pfam" id="PF00005">
    <property type="entry name" value="ABC_tran"/>
    <property type="match status" value="1"/>
</dbReference>
<dbReference type="OrthoDB" id="9784332at2"/>
<keyword evidence="4" id="KW-1003">Cell membrane</keyword>
<dbReference type="InterPro" id="IPR050095">
    <property type="entry name" value="ECF_ABC_transporter_ATP-bd"/>
</dbReference>
<dbReference type="SMART" id="SM00382">
    <property type="entry name" value="AAA"/>
    <property type="match status" value="1"/>
</dbReference>
<comment type="similarity">
    <text evidence="2">Belongs to the ABC transporter superfamily.</text>
</comment>
<reference evidence="10 11" key="1">
    <citation type="submission" date="2016-10" db="EMBL/GenBank/DDBJ databases">
        <authorList>
            <person name="de Groot N.N."/>
        </authorList>
    </citation>
    <scope>NUCLEOTIDE SEQUENCE [LARGE SCALE GENOMIC DNA]</scope>
    <source>
        <strain evidence="10 11">DSM 18978</strain>
    </source>
</reference>
<gene>
    <name evidence="10" type="ORF">SAMN03080606_00256</name>
</gene>
<evidence type="ECO:0000256" key="2">
    <source>
        <dbReference type="ARBA" id="ARBA00005417"/>
    </source>
</evidence>
<evidence type="ECO:0000256" key="4">
    <source>
        <dbReference type="ARBA" id="ARBA00022475"/>
    </source>
</evidence>
<keyword evidence="7" id="KW-1278">Translocase</keyword>
<evidence type="ECO:0000313" key="10">
    <source>
        <dbReference type="EMBL" id="SCX80382.1"/>
    </source>
</evidence>
<dbReference type="GO" id="GO:0016887">
    <property type="term" value="F:ATP hydrolysis activity"/>
    <property type="evidence" value="ECO:0007669"/>
    <property type="project" value="InterPro"/>
</dbReference>
<dbReference type="GO" id="GO:0043190">
    <property type="term" value="C:ATP-binding cassette (ABC) transporter complex"/>
    <property type="evidence" value="ECO:0007669"/>
    <property type="project" value="TreeGrafter"/>
</dbReference>
<protein>
    <submittedName>
        <fullName evidence="10">Cobalt/nickel transport system ATP-binding protein</fullName>
    </submittedName>
</protein>
<accession>A0A1G5AR85</accession>
<dbReference type="GO" id="GO:0005524">
    <property type="term" value="F:ATP binding"/>
    <property type="evidence" value="ECO:0007669"/>
    <property type="project" value="UniProtKB-KW"/>
</dbReference>
<feature type="domain" description="ABC transporter" evidence="9">
    <location>
        <begin position="6"/>
        <end position="241"/>
    </location>
</feature>
<dbReference type="InterPro" id="IPR017871">
    <property type="entry name" value="ABC_transporter-like_CS"/>
</dbReference>
<dbReference type="PANTHER" id="PTHR43553:SF24">
    <property type="entry name" value="ENERGY-COUPLING FACTOR TRANSPORTER ATP-BINDING PROTEIN ECFA1"/>
    <property type="match status" value="1"/>
</dbReference>
<dbReference type="EMBL" id="FMUS01000001">
    <property type="protein sequence ID" value="SCX80382.1"/>
    <property type="molecule type" value="Genomic_DNA"/>
</dbReference>
<keyword evidence="5" id="KW-0547">Nucleotide-binding</keyword>
<evidence type="ECO:0000256" key="3">
    <source>
        <dbReference type="ARBA" id="ARBA00022448"/>
    </source>
</evidence>
<evidence type="ECO:0000256" key="7">
    <source>
        <dbReference type="ARBA" id="ARBA00022967"/>
    </source>
</evidence>
<proteinExistence type="inferred from homology"/>
<sequence>MDNTILELKDISYNYPNGTKALDKINIKITEGQKVVFLGSNGSGKSTAFLHMNGILKPMEGEVLFKGQMVSDTKTVWKDLWKNVGLVFQDPETQVFSPNVLQEISFGPMNLGLSKEEVKERALKTMEEIDILQLKDKATHFLSSGQKKLVSLADVLVMDTEIIILDEPTASLDCKHISMFTDLLNQLSSKGKTIILSTHDVNLAYSWAEYIFVIKDGRVILEGKTENVFKEREILQEAHLQTPWILDVYQHMLEKEKVKDVTIPRSKEELLKLI</sequence>
<keyword evidence="6 10" id="KW-0067">ATP-binding</keyword>
<comment type="subcellular location">
    <subcellularLocation>
        <location evidence="1">Cell membrane</location>
        <topology evidence="1">Peripheral membrane protein</topology>
    </subcellularLocation>
</comment>
<evidence type="ECO:0000256" key="6">
    <source>
        <dbReference type="ARBA" id="ARBA00022840"/>
    </source>
</evidence>
<keyword evidence="3" id="KW-0813">Transport</keyword>
<dbReference type="InterPro" id="IPR003439">
    <property type="entry name" value="ABC_transporter-like_ATP-bd"/>
</dbReference>
<dbReference type="STRING" id="1120976.SAMN03080606_00256"/>
<dbReference type="InterPro" id="IPR015856">
    <property type="entry name" value="ABC_transpr_CbiO/EcfA_su"/>
</dbReference>
<dbReference type="CDD" id="cd03225">
    <property type="entry name" value="ABC_cobalt_CbiO_domain1"/>
    <property type="match status" value="1"/>
</dbReference>
<evidence type="ECO:0000256" key="8">
    <source>
        <dbReference type="ARBA" id="ARBA00023136"/>
    </source>
</evidence>
<dbReference type="SUPFAM" id="SSF52540">
    <property type="entry name" value="P-loop containing nucleoside triphosphate hydrolases"/>
    <property type="match status" value="1"/>
</dbReference>
<dbReference type="PROSITE" id="PS50893">
    <property type="entry name" value="ABC_TRANSPORTER_2"/>
    <property type="match status" value="1"/>
</dbReference>
<name>A0A1G5AR85_9FIRM</name>
<dbReference type="FunFam" id="3.40.50.300:FF:000224">
    <property type="entry name" value="Energy-coupling factor transporter ATP-binding protein EcfA"/>
    <property type="match status" value="1"/>
</dbReference>
<dbReference type="InterPro" id="IPR027417">
    <property type="entry name" value="P-loop_NTPase"/>
</dbReference>
<evidence type="ECO:0000256" key="1">
    <source>
        <dbReference type="ARBA" id="ARBA00004202"/>
    </source>
</evidence>
<evidence type="ECO:0000256" key="5">
    <source>
        <dbReference type="ARBA" id="ARBA00022741"/>
    </source>
</evidence>
<dbReference type="InterPro" id="IPR003593">
    <property type="entry name" value="AAA+_ATPase"/>
</dbReference>
<dbReference type="AlphaFoldDB" id="A0A1G5AR85"/>
<keyword evidence="11" id="KW-1185">Reference proteome</keyword>
<evidence type="ECO:0000313" key="11">
    <source>
        <dbReference type="Proteomes" id="UP000198636"/>
    </source>
</evidence>